<dbReference type="Proteomes" id="UP000242146">
    <property type="component" value="Unassembled WGS sequence"/>
</dbReference>
<organism evidence="2 3">
    <name type="scientific">Hesseltinella vesiculosa</name>
    <dbReference type="NCBI Taxonomy" id="101127"/>
    <lineage>
        <taxon>Eukaryota</taxon>
        <taxon>Fungi</taxon>
        <taxon>Fungi incertae sedis</taxon>
        <taxon>Mucoromycota</taxon>
        <taxon>Mucoromycotina</taxon>
        <taxon>Mucoromycetes</taxon>
        <taxon>Mucorales</taxon>
        <taxon>Cunninghamellaceae</taxon>
        <taxon>Hesseltinella</taxon>
    </lineage>
</organism>
<keyword evidence="3" id="KW-1185">Reference proteome</keyword>
<sequence>MINTRGLAGCRILGLDMNSSNRKRSRQILDESAFDVVHEGDKSHPIAMGKNVIKRDPIAYQTYPDTPPLENERELQDALSSQTSSQASQSSAKSAENTVFVLSPNGIEEFLQAILSKEPGPNTEPLSLTIEDTYTLLKKWVPNGQHTIKPVTLGRILTSLGFPVDYRLKSSRQRTVHVLIDEYIEHEVKRIFNLDVFREATRDSEAKFIGYTRLSRSNATQSKREELLQKQVDILKNVLLCQLVYVTMRCNASQDIEARDRSKTDRNTARLRHMTGDAQDMLGFLNTCHKPVHLVLLDYGGLTRSSAVAEQFIR</sequence>
<comment type="caution">
    <text evidence="2">The sequence shown here is derived from an EMBL/GenBank/DDBJ whole genome shotgun (WGS) entry which is preliminary data.</text>
</comment>
<evidence type="ECO:0000313" key="2">
    <source>
        <dbReference type="EMBL" id="ORX47436.1"/>
    </source>
</evidence>
<gene>
    <name evidence="2" type="ORF">DM01DRAFT_1339070</name>
</gene>
<dbReference type="AlphaFoldDB" id="A0A1X2G960"/>
<dbReference type="EMBL" id="MCGT01000033">
    <property type="protein sequence ID" value="ORX47436.1"/>
    <property type="molecule type" value="Genomic_DNA"/>
</dbReference>
<proteinExistence type="predicted"/>
<reference evidence="2 3" key="1">
    <citation type="submission" date="2016-07" db="EMBL/GenBank/DDBJ databases">
        <title>Pervasive Adenine N6-methylation of Active Genes in Fungi.</title>
        <authorList>
            <consortium name="DOE Joint Genome Institute"/>
            <person name="Mondo S.J."/>
            <person name="Dannebaum R.O."/>
            <person name="Kuo R.C."/>
            <person name="Labutti K."/>
            <person name="Haridas S."/>
            <person name="Kuo A."/>
            <person name="Salamov A."/>
            <person name="Ahrendt S.R."/>
            <person name="Lipzen A."/>
            <person name="Sullivan W."/>
            <person name="Andreopoulos W.B."/>
            <person name="Clum A."/>
            <person name="Lindquist E."/>
            <person name="Daum C."/>
            <person name="Ramamoorthy G.K."/>
            <person name="Gryganskyi A."/>
            <person name="Culley D."/>
            <person name="Magnuson J.K."/>
            <person name="James T.Y."/>
            <person name="O'Malley M.A."/>
            <person name="Stajich J.E."/>
            <person name="Spatafora J.W."/>
            <person name="Visel A."/>
            <person name="Grigoriev I.V."/>
        </authorList>
    </citation>
    <scope>NUCLEOTIDE SEQUENCE [LARGE SCALE GENOMIC DNA]</scope>
    <source>
        <strain evidence="2 3">NRRL 3301</strain>
    </source>
</reference>
<feature type="region of interest" description="Disordered" evidence="1">
    <location>
        <begin position="60"/>
        <end position="93"/>
    </location>
</feature>
<name>A0A1X2G960_9FUNG</name>
<feature type="compositionally biased region" description="Low complexity" evidence="1">
    <location>
        <begin position="77"/>
        <end position="93"/>
    </location>
</feature>
<accession>A0A1X2G960</accession>
<evidence type="ECO:0000313" key="3">
    <source>
        <dbReference type="Proteomes" id="UP000242146"/>
    </source>
</evidence>
<dbReference type="OrthoDB" id="10584084at2759"/>
<protein>
    <submittedName>
        <fullName evidence="2">Uncharacterized protein</fullName>
    </submittedName>
</protein>
<evidence type="ECO:0000256" key="1">
    <source>
        <dbReference type="SAM" id="MobiDB-lite"/>
    </source>
</evidence>